<dbReference type="GO" id="GO:0008616">
    <property type="term" value="P:tRNA queuosine(34) biosynthetic process"/>
    <property type="evidence" value="ECO:0007669"/>
    <property type="project" value="UniProtKB-KW"/>
</dbReference>
<evidence type="ECO:0000313" key="6">
    <source>
        <dbReference type="EMBL" id="CUB05816.1"/>
    </source>
</evidence>
<dbReference type="Proteomes" id="UP000182108">
    <property type="component" value="Unassembled WGS sequence"/>
</dbReference>
<dbReference type="InterPro" id="IPR029139">
    <property type="entry name" value="QueF_N"/>
</dbReference>
<protein>
    <submittedName>
        <fullName evidence="6">7-cyano-7-deazaguanine reductase</fullName>
    </submittedName>
</protein>
<keyword evidence="7" id="KW-1185">Reference proteome</keyword>
<dbReference type="Pfam" id="PF14489">
    <property type="entry name" value="QueF"/>
    <property type="match status" value="1"/>
</dbReference>
<dbReference type="GO" id="GO:0005737">
    <property type="term" value="C:cytoplasm"/>
    <property type="evidence" value="ECO:0007669"/>
    <property type="project" value="InterPro"/>
</dbReference>
<dbReference type="InterPro" id="IPR016428">
    <property type="entry name" value="QueF_type2"/>
</dbReference>
<organism evidence="6 7">
    <name type="scientific">Tepidiphilus thermophilus</name>
    <dbReference type="NCBI Taxonomy" id="876478"/>
    <lineage>
        <taxon>Bacteria</taxon>
        <taxon>Pseudomonadati</taxon>
        <taxon>Pseudomonadota</taxon>
        <taxon>Hydrogenophilia</taxon>
        <taxon>Hydrogenophilales</taxon>
        <taxon>Hydrogenophilaceae</taxon>
        <taxon>Tepidiphilus</taxon>
    </lineage>
</organism>
<keyword evidence="2" id="KW-0671">Queuosine biosynthesis</keyword>
<evidence type="ECO:0000256" key="2">
    <source>
        <dbReference type="ARBA" id="ARBA00022785"/>
    </source>
</evidence>
<accession>A0A0K6IRT8</accession>
<dbReference type="RefSeq" id="WP_055422875.1">
    <property type="nucleotide sequence ID" value="NZ_CYHH01000002.1"/>
</dbReference>
<evidence type="ECO:0000256" key="3">
    <source>
        <dbReference type="ARBA" id="ARBA00022857"/>
    </source>
</evidence>
<dbReference type="InterPro" id="IPR043133">
    <property type="entry name" value="GTP-CH-I_C/QueF"/>
</dbReference>
<dbReference type="AlphaFoldDB" id="A0A0K6IRT8"/>
<keyword evidence="3" id="KW-0521">NADP</keyword>
<dbReference type="Gene3D" id="3.30.1130.10">
    <property type="match status" value="2"/>
</dbReference>
<evidence type="ECO:0000256" key="4">
    <source>
        <dbReference type="ARBA" id="ARBA00023002"/>
    </source>
</evidence>
<dbReference type="Pfam" id="PF14819">
    <property type="entry name" value="QueF_N"/>
    <property type="match status" value="1"/>
</dbReference>
<dbReference type="InterPro" id="IPR050084">
    <property type="entry name" value="NADPH_dep_7-cyano-7-deazaG_red"/>
</dbReference>
<evidence type="ECO:0000259" key="5">
    <source>
        <dbReference type="Pfam" id="PF14819"/>
    </source>
</evidence>
<feature type="domain" description="NADPH-dependent 7-cyano-7-deazaguanine reductase N-terminal" evidence="5">
    <location>
        <begin position="14"/>
        <end position="118"/>
    </location>
</feature>
<evidence type="ECO:0000313" key="7">
    <source>
        <dbReference type="Proteomes" id="UP000182108"/>
    </source>
</evidence>
<name>A0A0K6IRT8_9PROT</name>
<keyword evidence="1" id="KW-0963">Cytoplasm</keyword>
<dbReference type="PANTHER" id="PTHR34354">
    <property type="entry name" value="NADPH-DEPENDENT 7-CYANO-7-DEAZAGUANINE REDUCTASE"/>
    <property type="match status" value="1"/>
</dbReference>
<dbReference type="EMBL" id="CYHH01000002">
    <property type="protein sequence ID" value="CUB05816.1"/>
    <property type="molecule type" value="Genomic_DNA"/>
</dbReference>
<sequence length="268" mass="29904">MSELWLGRQVAVPSSYDPGVLTPIARAQTRRDLDPPPFVGFDEWRAYELSWLDGRGKPVVALARFRVPCDSPCLIESKSLKLYLNGLGGTRFSEVDAVAATIRADLSRAAGAAVEVAIAPLSMRPQRAPGYPAGDCVDELPVEIETYRYDPALLRIAEEAPRAQWLVSHLLKSNCPVTGQPDWGCVVVHALGPVIDPASFLRYVVSFREQQEFHEQCVERIYRDLWRLGMQELMVFACYTRRGGLDISPVRASRVGLLPETLPEEIRQ</sequence>
<dbReference type="NCBIfam" id="TIGR03138">
    <property type="entry name" value="QueF"/>
    <property type="match status" value="1"/>
</dbReference>
<dbReference type="PANTHER" id="PTHR34354:SF1">
    <property type="entry name" value="NADPH-DEPENDENT 7-CYANO-7-DEAZAGUANINE REDUCTASE"/>
    <property type="match status" value="1"/>
</dbReference>
<gene>
    <name evidence="6" type="ORF">Ga0061068_102157</name>
</gene>
<reference evidence="7" key="1">
    <citation type="submission" date="2015-08" db="EMBL/GenBank/DDBJ databases">
        <authorList>
            <person name="Babu N.S."/>
            <person name="Beckwith C.J."/>
            <person name="Beseler K.G."/>
            <person name="Brison A."/>
            <person name="Carone J.V."/>
            <person name="Caskin T.P."/>
            <person name="Diamond M."/>
            <person name="Durham M.E."/>
            <person name="Foxe J.M."/>
            <person name="Go M."/>
            <person name="Henderson B.A."/>
            <person name="Jones I.B."/>
            <person name="McGettigan J.A."/>
            <person name="Micheletti S.J."/>
            <person name="Nasrallah M.E."/>
            <person name="Ortiz D."/>
            <person name="Piller C.R."/>
            <person name="Privatt S.R."/>
            <person name="Schneider S.L."/>
            <person name="Sharp S."/>
            <person name="Smith T.C."/>
            <person name="Stanton J.D."/>
            <person name="Ullery H.E."/>
            <person name="Wilson R.J."/>
            <person name="Serrano M.G."/>
            <person name="Buck G."/>
            <person name="Lee V."/>
            <person name="Wang Y."/>
            <person name="Carvalho R."/>
            <person name="Voegtly L."/>
            <person name="Shi R."/>
            <person name="Duckworth R."/>
            <person name="Johnson A."/>
            <person name="Loviza R."/>
            <person name="Walstead R."/>
            <person name="Shah Z."/>
            <person name="Kiflezghi M."/>
            <person name="Wade K."/>
            <person name="Ball S.L."/>
            <person name="Bradley K.W."/>
            <person name="Asai D.J."/>
            <person name="Bowman C.A."/>
            <person name="Russell D.A."/>
            <person name="Pope W.H."/>
            <person name="Jacobs-Sera D."/>
            <person name="Hendrix R.W."/>
            <person name="Hatfull G.F."/>
        </authorList>
    </citation>
    <scope>NUCLEOTIDE SEQUENCE [LARGE SCALE GENOMIC DNA]</scope>
    <source>
        <strain evidence="7">JCM 19170</strain>
    </source>
</reference>
<dbReference type="PIRSF" id="PIRSF004750">
    <property type="entry name" value="Nitrile_oxidored_YqcD_prd"/>
    <property type="match status" value="1"/>
</dbReference>
<keyword evidence="4" id="KW-0560">Oxidoreductase</keyword>
<proteinExistence type="predicted"/>
<dbReference type="OrthoDB" id="9789995at2"/>
<dbReference type="GO" id="GO:0033739">
    <property type="term" value="F:preQ1 synthase activity"/>
    <property type="evidence" value="ECO:0007669"/>
    <property type="project" value="InterPro"/>
</dbReference>
<dbReference type="SUPFAM" id="SSF55620">
    <property type="entry name" value="Tetrahydrobiopterin biosynthesis enzymes-like"/>
    <property type="match status" value="1"/>
</dbReference>
<dbReference type="InterPro" id="IPR029500">
    <property type="entry name" value="QueF"/>
</dbReference>
<evidence type="ECO:0000256" key="1">
    <source>
        <dbReference type="ARBA" id="ARBA00022490"/>
    </source>
</evidence>